<comment type="catalytic activity">
    <reaction evidence="7">
        <text>L-methionine + H2O = methanethiol + 2-oxobutanoate + NH4(+)</text>
        <dbReference type="Rhea" id="RHEA:23800"/>
        <dbReference type="ChEBI" id="CHEBI:15377"/>
        <dbReference type="ChEBI" id="CHEBI:16007"/>
        <dbReference type="ChEBI" id="CHEBI:16763"/>
        <dbReference type="ChEBI" id="CHEBI:28938"/>
        <dbReference type="ChEBI" id="CHEBI:57844"/>
        <dbReference type="EC" id="4.4.1.11"/>
    </reaction>
    <physiologicalReaction direction="left-to-right" evidence="7">
        <dbReference type="Rhea" id="RHEA:23801"/>
    </physiologicalReaction>
</comment>
<dbReference type="AlphaFoldDB" id="A0A1H3W6B8"/>
<dbReference type="PANTHER" id="PTHR11808:SF80">
    <property type="entry name" value="CYSTATHIONINE GAMMA-LYASE"/>
    <property type="match status" value="1"/>
</dbReference>
<comment type="catalytic activity">
    <reaction evidence="6">
        <text>L-homocysteine + H2O = 2-oxobutanoate + hydrogen sulfide + NH4(+) + H(+)</text>
        <dbReference type="Rhea" id="RHEA:14501"/>
        <dbReference type="ChEBI" id="CHEBI:15377"/>
        <dbReference type="ChEBI" id="CHEBI:15378"/>
        <dbReference type="ChEBI" id="CHEBI:16763"/>
        <dbReference type="ChEBI" id="CHEBI:28938"/>
        <dbReference type="ChEBI" id="CHEBI:29919"/>
        <dbReference type="ChEBI" id="CHEBI:58199"/>
        <dbReference type="EC" id="4.4.1.2"/>
    </reaction>
    <physiologicalReaction direction="left-to-right" evidence="6">
        <dbReference type="Rhea" id="RHEA:14502"/>
    </physiologicalReaction>
</comment>
<dbReference type="Pfam" id="PF01053">
    <property type="entry name" value="Cys_Met_Meta_PP"/>
    <property type="match status" value="1"/>
</dbReference>
<dbReference type="Proteomes" id="UP000183469">
    <property type="component" value="Unassembled WGS sequence"/>
</dbReference>
<comment type="similarity">
    <text evidence="2 9">Belongs to the trans-sulfuration enzymes family.</text>
</comment>
<dbReference type="GO" id="GO:0030170">
    <property type="term" value="F:pyridoxal phosphate binding"/>
    <property type="evidence" value="ECO:0007669"/>
    <property type="project" value="InterPro"/>
</dbReference>
<dbReference type="EC" id="4.4.1.2" evidence="4"/>
<dbReference type="PROSITE" id="PS00868">
    <property type="entry name" value="CYS_MET_METAB_PP"/>
    <property type="match status" value="1"/>
</dbReference>
<reference evidence="10 11" key="1">
    <citation type="submission" date="2016-10" db="EMBL/GenBank/DDBJ databases">
        <authorList>
            <person name="de Groot N.N."/>
        </authorList>
    </citation>
    <scope>NUCLEOTIDE SEQUENCE [LARGE SCALE GENOMIC DNA]</scope>
    <source>
        <strain evidence="10 11">DSM 2872</strain>
    </source>
</reference>
<evidence type="ECO:0000313" key="10">
    <source>
        <dbReference type="EMBL" id="SDZ82635.1"/>
    </source>
</evidence>
<dbReference type="Gene3D" id="3.40.640.10">
    <property type="entry name" value="Type I PLP-dependent aspartate aminotransferase-like (Major domain)"/>
    <property type="match status" value="1"/>
</dbReference>
<dbReference type="CDD" id="cd00614">
    <property type="entry name" value="CGS_like"/>
    <property type="match status" value="1"/>
</dbReference>
<keyword evidence="10" id="KW-0456">Lyase</keyword>
<sequence>MGKNLQTSLLHTGDGQFYKRAVKSSSVPEVLPVYRTSVFAFDDVPSVDRIYEGEDDGYIYSRIKHPNTEAVSEIIAAADETEAALVFSSGMAAIILSILSVVKQGDHIISSPVLYGGVHDFLENELARFGVSVTFVDFIHENIADFIRPETKLIYTESISNPLMEVPDMAATAKTAHEHGLLFFVDNTFATPVVVKPALLGADVVLYSATKYLGGHSDIVAGAAAGRQEIIDKIHKTLTLYGAVLGAEDSWLLARSLRTLSLRVTAHSRNALQVAAFLEKHPKIEKVFYPGLESSPSHKRAKAQFAPGLFGGMLSFNLRGGEQEAATIIRELSTIKYVPSLAGTATTLSYAAKTSHRSYSPADLAAVGITLGQLRLSVGLEQVEDIISELNDTLAKI</sequence>
<evidence type="ECO:0000256" key="9">
    <source>
        <dbReference type="RuleBase" id="RU362118"/>
    </source>
</evidence>
<comment type="cofactor">
    <cofactor evidence="1 9">
        <name>pyridoxal 5'-phosphate</name>
        <dbReference type="ChEBI" id="CHEBI:597326"/>
    </cofactor>
</comment>
<evidence type="ECO:0000256" key="8">
    <source>
        <dbReference type="PIRSR" id="PIRSR001434-2"/>
    </source>
</evidence>
<dbReference type="EMBL" id="FNQG01000003">
    <property type="protein sequence ID" value="SDZ82635.1"/>
    <property type="molecule type" value="Genomic_DNA"/>
</dbReference>
<dbReference type="InterPro" id="IPR015422">
    <property type="entry name" value="PyrdxlP-dep_Trfase_small"/>
</dbReference>
<evidence type="ECO:0000256" key="7">
    <source>
        <dbReference type="ARBA" id="ARBA00052699"/>
    </source>
</evidence>
<dbReference type="OrthoDB" id="9780685at2"/>
<dbReference type="InterPro" id="IPR000277">
    <property type="entry name" value="Cys/Met-Metab_PyrdxlP-dep_enz"/>
</dbReference>
<evidence type="ECO:0000256" key="1">
    <source>
        <dbReference type="ARBA" id="ARBA00001933"/>
    </source>
</evidence>
<dbReference type="GO" id="GO:0019346">
    <property type="term" value="P:transsulfuration"/>
    <property type="evidence" value="ECO:0007669"/>
    <property type="project" value="InterPro"/>
</dbReference>
<dbReference type="GO" id="GO:0047982">
    <property type="term" value="F:homocysteine desulfhydrase activity"/>
    <property type="evidence" value="ECO:0007669"/>
    <property type="project" value="UniProtKB-EC"/>
</dbReference>
<dbReference type="FunFam" id="3.40.640.10:FF:000046">
    <property type="entry name" value="Cystathionine gamma-lyase"/>
    <property type="match status" value="1"/>
</dbReference>
<evidence type="ECO:0000256" key="5">
    <source>
        <dbReference type="ARBA" id="ARBA00047199"/>
    </source>
</evidence>
<dbReference type="SUPFAM" id="SSF53383">
    <property type="entry name" value="PLP-dependent transferases"/>
    <property type="match status" value="1"/>
</dbReference>
<protein>
    <recommendedName>
        <fullName evidence="4">homocysteine desulfhydrase</fullName>
        <ecNumber evidence="4">4.4.1.2</ecNumber>
    </recommendedName>
    <alternativeName>
        <fullName evidence="5">Homocysteine desulfhydrase</fullName>
    </alternativeName>
</protein>
<dbReference type="PANTHER" id="PTHR11808">
    <property type="entry name" value="TRANS-SULFURATION ENZYME FAMILY MEMBER"/>
    <property type="match status" value="1"/>
</dbReference>
<dbReference type="PIRSF" id="PIRSF001434">
    <property type="entry name" value="CGS"/>
    <property type="match status" value="1"/>
</dbReference>
<dbReference type="InterPro" id="IPR015424">
    <property type="entry name" value="PyrdxlP-dep_Trfase"/>
</dbReference>
<organism evidence="10 11">
    <name type="scientific">Selenomonas ruminantium</name>
    <dbReference type="NCBI Taxonomy" id="971"/>
    <lineage>
        <taxon>Bacteria</taxon>
        <taxon>Bacillati</taxon>
        <taxon>Bacillota</taxon>
        <taxon>Negativicutes</taxon>
        <taxon>Selenomonadales</taxon>
        <taxon>Selenomonadaceae</taxon>
        <taxon>Selenomonas</taxon>
    </lineage>
</organism>
<evidence type="ECO:0000256" key="3">
    <source>
        <dbReference type="ARBA" id="ARBA00022898"/>
    </source>
</evidence>
<evidence type="ECO:0000256" key="2">
    <source>
        <dbReference type="ARBA" id="ARBA00009077"/>
    </source>
</evidence>
<dbReference type="RefSeq" id="WP_074670998.1">
    <property type="nucleotide sequence ID" value="NZ_FNQG01000003.1"/>
</dbReference>
<dbReference type="Gene3D" id="3.90.1150.10">
    <property type="entry name" value="Aspartate Aminotransferase, domain 1"/>
    <property type="match status" value="1"/>
</dbReference>
<evidence type="ECO:0000313" key="11">
    <source>
        <dbReference type="Proteomes" id="UP000183469"/>
    </source>
</evidence>
<evidence type="ECO:0000256" key="6">
    <source>
        <dbReference type="ARBA" id="ARBA00048780"/>
    </source>
</evidence>
<accession>A0A1H3W6B8</accession>
<dbReference type="GO" id="GO:0005737">
    <property type="term" value="C:cytoplasm"/>
    <property type="evidence" value="ECO:0007669"/>
    <property type="project" value="TreeGrafter"/>
</dbReference>
<feature type="modified residue" description="N6-(pyridoxal phosphate)lysine" evidence="8">
    <location>
        <position position="211"/>
    </location>
</feature>
<dbReference type="InterPro" id="IPR054542">
    <property type="entry name" value="Cys_met_metab_PP"/>
</dbReference>
<dbReference type="InterPro" id="IPR015421">
    <property type="entry name" value="PyrdxlP-dep_Trfase_major"/>
</dbReference>
<proteinExistence type="inferred from homology"/>
<keyword evidence="3 8" id="KW-0663">Pyridoxal phosphate</keyword>
<evidence type="ECO:0000256" key="4">
    <source>
        <dbReference type="ARBA" id="ARBA00047175"/>
    </source>
</evidence>
<dbReference type="GO" id="GO:0018826">
    <property type="term" value="F:methionine gamma-lyase activity"/>
    <property type="evidence" value="ECO:0007669"/>
    <property type="project" value="UniProtKB-EC"/>
</dbReference>
<gene>
    <name evidence="10" type="ORF">SAMN05660648_00730</name>
</gene>
<name>A0A1H3W6B8_SELRU</name>